<dbReference type="KEGG" id="tae:TepiRe1_2692"/>
<protein>
    <recommendedName>
        <fullName evidence="5">Multidrug export protein MepA</fullName>
    </recommendedName>
    <alternativeName>
        <fullName evidence="14">Multidrug-efflux transporter</fullName>
    </alternativeName>
    <alternativeName>
        <fullName evidence="4">Probable multidrug resistance protein NorM</fullName>
    </alternativeName>
</protein>
<feature type="transmembrane region" description="Helical" evidence="15">
    <location>
        <begin position="240"/>
        <end position="266"/>
    </location>
</feature>
<dbReference type="NCBIfam" id="TIGR00797">
    <property type="entry name" value="matE"/>
    <property type="match status" value="1"/>
</dbReference>
<evidence type="ECO:0000256" key="15">
    <source>
        <dbReference type="SAM" id="Phobius"/>
    </source>
</evidence>
<evidence type="ECO:0000256" key="10">
    <source>
        <dbReference type="ARBA" id="ARBA00022989"/>
    </source>
</evidence>
<dbReference type="EMBL" id="HF563609">
    <property type="protein sequence ID" value="CCP27562.1"/>
    <property type="molecule type" value="Genomic_DNA"/>
</dbReference>
<keyword evidence="17" id="KW-1185">Reference proteome</keyword>
<evidence type="ECO:0000256" key="3">
    <source>
        <dbReference type="ARBA" id="ARBA00008417"/>
    </source>
</evidence>
<evidence type="ECO:0000256" key="4">
    <source>
        <dbReference type="ARBA" id="ARBA00020268"/>
    </source>
</evidence>
<feature type="transmembrane region" description="Helical" evidence="15">
    <location>
        <begin position="361"/>
        <end position="378"/>
    </location>
</feature>
<feature type="transmembrane region" description="Helical" evidence="15">
    <location>
        <begin position="325"/>
        <end position="349"/>
    </location>
</feature>
<dbReference type="PATRIC" id="fig|1209989.3.peg.3085"/>
<evidence type="ECO:0000256" key="2">
    <source>
        <dbReference type="ARBA" id="ARBA00004651"/>
    </source>
</evidence>
<evidence type="ECO:0000256" key="5">
    <source>
        <dbReference type="ARBA" id="ARBA00022106"/>
    </source>
</evidence>
<keyword evidence="10 15" id="KW-1133">Transmembrane helix</keyword>
<dbReference type="InterPro" id="IPR050222">
    <property type="entry name" value="MATE_MdtK"/>
</dbReference>
<keyword evidence="9 15" id="KW-0812">Transmembrane</keyword>
<feature type="transmembrane region" description="Helical" evidence="15">
    <location>
        <begin position="20"/>
        <end position="39"/>
    </location>
</feature>
<dbReference type="HOGENOM" id="CLU_012893_0_0_9"/>
<evidence type="ECO:0000256" key="11">
    <source>
        <dbReference type="ARBA" id="ARBA00023065"/>
    </source>
</evidence>
<evidence type="ECO:0000256" key="13">
    <source>
        <dbReference type="ARBA" id="ARBA00023251"/>
    </source>
</evidence>
<organism evidence="16 17">
    <name type="scientific">Tepidanaerobacter acetatoxydans (strain DSM 21804 / JCM 16047 / Re1)</name>
    <dbReference type="NCBI Taxonomy" id="1209989"/>
    <lineage>
        <taxon>Bacteria</taxon>
        <taxon>Bacillati</taxon>
        <taxon>Bacillota</taxon>
        <taxon>Clostridia</taxon>
        <taxon>Thermosediminibacterales</taxon>
        <taxon>Tepidanaerobacteraceae</taxon>
        <taxon>Tepidanaerobacter</taxon>
    </lineage>
</organism>
<dbReference type="InterPro" id="IPR045070">
    <property type="entry name" value="MATE_MepA-like"/>
</dbReference>
<dbReference type="eggNOG" id="COG0534">
    <property type="taxonomic scope" value="Bacteria"/>
</dbReference>
<dbReference type="GO" id="GO:0015297">
    <property type="term" value="F:antiporter activity"/>
    <property type="evidence" value="ECO:0007669"/>
    <property type="project" value="UniProtKB-KW"/>
</dbReference>
<keyword evidence="8" id="KW-1003">Cell membrane</keyword>
<evidence type="ECO:0000256" key="6">
    <source>
        <dbReference type="ARBA" id="ARBA00022448"/>
    </source>
</evidence>
<proteinExistence type="inferred from homology"/>
<keyword evidence="6" id="KW-0813">Transport</keyword>
<dbReference type="PIRSF" id="PIRSF006603">
    <property type="entry name" value="DinF"/>
    <property type="match status" value="1"/>
</dbReference>
<dbReference type="CDD" id="cd13143">
    <property type="entry name" value="MATE_MepA_like"/>
    <property type="match status" value="1"/>
</dbReference>
<dbReference type="Pfam" id="PF01554">
    <property type="entry name" value="MatE"/>
    <property type="match status" value="2"/>
</dbReference>
<dbReference type="GO" id="GO:0046677">
    <property type="term" value="P:response to antibiotic"/>
    <property type="evidence" value="ECO:0007669"/>
    <property type="project" value="UniProtKB-KW"/>
</dbReference>
<comment type="similarity">
    <text evidence="3">Belongs to the multi antimicrobial extrusion (MATE) (TC 2.A.66.1) family. MepA subfamily.</text>
</comment>
<keyword evidence="12 15" id="KW-0472">Membrane</keyword>
<feature type="transmembrane region" description="Helical" evidence="15">
    <location>
        <begin position="390"/>
        <end position="411"/>
    </location>
</feature>
<accession>L0S6U4</accession>
<keyword evidence="13" id="KW-0046">Antibiotic resistance</keyword>
<feature type="transmembrane region" description="Helical" evidence="15">
    <location>
        <begin position="198"/>
        <end position="219"/>
    </location>
</feature>
<dbReference type="Proteomes" id="UP000010802">
    <property type="component" value="Chromosome"/>
</dbReference>
<keyword evidence="7" id="KW-0050">Antiport</keyword>
<reference evidence="17" key="1">
    <citation type="journal article" date="2013" name="Genome Announc.">
        <title>First genome sequence of a syntrophic acetate-oxidizing bacterium, Tepidanaerobacter acetatoxydans strain Re1.</title>
        <authorList>
            <person name="Manzoor S."/>
            <person name="Bongcam-Rudloff E."/>
            <person name="Schnurer A."/>
            <person name="Muller B."/>
        </authorList>
    </citation>
    <scope>NUCLEOTIDE SEQUENCE [LARGE SCALE GENOMIC DNA]</scope>
    <source>
        <strain evidence="17">Re1</strain>
    </source>
</reference>
<dbReference type="InterPro" id="IPR002528">
    <property type="entry name" value="MATE_fam"/>
</dbReference>
<sequence length="461" mass="50852">MYSNGINSKAFAEGKVEKVLLRFAFPAIISLLVSELYGMVDTFYVGRYVGPNAIGALTIAFPIQRLLSSTGLLIAAGACTKVAKYFGEKDYENLKITITNAIMLTVAVMTLMPLIIYIFMEPILLRSGASSVTLPMAKTYTAIILIGGIFQGLTFVTCYIINSLGNPKVTLYATSFGAVFNIIIDAILVINYNMGVKGAAIATVVSQIAACTFAMYNFYKVARSINLKNNFSIDIEILKSIIAIGFTTFIIEISDAIVAVVLNNVLFAHGGDRAVIVSGTIMKVSMLMYVNIIGIASAMQPMVAFNYGAKNFKRLKETIRKTLKVVILTSVFLWAIMMLFAEPIIGSFVKDEALMKECARAYRIMISIFPTIGLYYISTYVYQAMGEAKMSFLLSIYRQLVLFIPIVLIFVKHWSVIGAWLAYPATDIIAAITGFIYIRRVKEDINEYVDRAEAARLIIDS</sequence>
<accession>F4LUF4</accession>
<comment type="function">
    <text evidence="1">Multidrug efflux pump.</text>
</comment>
<feature type="transmembrane region" description="Helical" evidence="15">
    <location>
        <begin position="140"/>
        <end position="162"/>
    </location>
</feature>
<evidence type="ECO:0000256" key="12">
    <source>
        <dbReference type="ARBA" id="ARBA00023136"/>
    </source>
</evidence>
<dbReference type="OrthoDB" id="9811110at2"/>
<feature type="transmembrane region" description="Helical" evidence="15">
    <location>
        <begin position="417"/>
        <end position="438"/>
    </location>
</feature>
<evidence type="ECO:0000256" key="9">
    <source>
        <dbReference type="ARBA" id="ARBA00022692"/>
    </source>
</evidence>
<feature type="transmembrane region" description="Helical" evidence="15">
    <location>
        <begin position="286"/>
        <end position="305"/>
    </location>
</feature>
<dbReference type="RefSeq" id="WP_013779518.1">
    <property type="nucleotide sequence ID" value="NC_015519.1"/>
</dbReference>
<dbReference type="AlphaFoldDB" id="F4LUF4"/>
<dbReference type="PANTHER" id="PTHR43298:SF2">
    <property type="entry name" value="FMN_FAD EXPORTER YEEO-RELATED"/>
    <property type="match status" value="1"/>
</dbReference>
<dbReference type="InterPro" id="IPR048279">
    <property type="entry name" value="MdtK-like"/>
</dbReference>
<evidence type="ECO:0000313" key="16">
    <source>
        <dbReference type="EMBL" id="CCP27562.1"/>
    </source>
</evidence>
<feature type="transmembrane region" description="Helical" evidence="15">
    <location>
        <begin position="169"/>
        <end position="192"/>
    </location>
</feature>
<evidence type="ECO:0000256" key="14">
    <source>
        <dbReference type="ARBA" id="ARBA00031636"/>
    </source>
</evidence>
<evidence type="ECO:0000256" key="1">
    <source>
        <dbReference type="ARBA" id="ARBA00003408"/>
    </source>
</evidence>
<dbReference type="PANTHER" id="PTHR43298">
    <property type="entry name" value="MULTIDRUG RESISTANCE PROTEIN NORM-RELATED"/>
    <property type="match status" value="1"/>
</dbReference>
<evidence type="ECO:0000256" key="7">
    <source>
        <dbReference type="ARBA" id="ARBA00022449"/>
    </source>
</evidence>
<comment type="subcellular location">
    <subcellularLocation>
        <location evidence="2">Cell membrane</location>
        <topology evidence="2">Multi-pass membrane protein</topology>
    </subcellularLocation>
</comment>
<evidence type="ECO:0000256" key="8">
    <source>
        <dbReference type="ARBA" id="ARBA00022475"/>
    </source>
</evidence>
<dbReference type="KEGG" id="tep:TepRe1_2499"/>
<name>F4LUF4_TEPAE</name>
<keyword evidence="11" id="KW-0406">Ion transport</keyword>
<dbReference type="STRING" id="1209989.TepRe1_2499"/>
<dbReference type="GO" id="GO:0042910">
    <property type="term" value="F:xenobiotic transmembrane transporter activity"/>
    <property type="evidence" value="ECO:0007669"/>
    <property type="project" value="InterPro"/>
</dbReference>
<feature type="transmembrane region" description="Helical" evidence="15">
    <location>
        <begin position="59"/>
        <end position="80"/>
    </location>
</feature>
<dbReference type="GO" id="GO:0005886">
    <property type="term" value="C:plasma membrane"/>
    <property type="evidence" value="ECO:0007669"/>
    <property type="project" value="UniProtKB-SubCell"/>
</dbReference>
<dbReference type="GO" id="GO:0006811">
    <property type="term" value="P:monoatomic ion transport"/>
    <property type="evidence" value="ECO:0007669"/>
    <property type="project" value="UniProtKB-KW"/>
</dbReference>
<gene>
    <name evidence="16" type="ordered locus">TEPIRE1_2692</name>
</gene>
<evidence type="ECO:0000313" key="17">
    <source>
        <dbReference type="Proteomes" id="UP000010802"/>
    </source>
</evidence>
<feature type="transmembrane region" description="Helical" evidence="15">
    <location>
        <begin position="101"/>
        <end position="120"/>
    </location>
</feature>